<protein>
    <recommendedName>
        <fullName evidence="4">Alternate signal-mediated exported protein, CPF_0494 family</fullName>
    </recommendedName>
</protein>
<dbReference type="EMBL" id="BSCH01000008">
    <property type="protein sequence ID" value="GLG90079.1"/>
    <property type="molecule type" value="Genomic_DNA"/>
</dbReference>
<name>A0A9W6FBI1_9FIRM</name>
<reference evidence="1" key="2">
    <citation type="submission" date="2022-11" db="EMBL/GenBank/DDBJ databases">
        <title>Draft genome sequence of Sellimonas catena strain 12EGH17.</title>
        <authorList>
            <person name="Hisatomi A."/>
            <person name="Ohkuma M."/>
            <person name="Sakamoto M."/>
        </authorList>
    </citation>
    <scope>NUCLEOTIDE SEQUENCE</scope>
    <source>
        <strain evidence="1">12EGH17</strain>
    </source>
</reference>
<dbReference type="AlphaFoldDB" id="A0A9W6FBI1"/>
<accession>A0A9W6FBI1</accession>
<reference evidence="1" key="1">
    <citation type="submission" date="2022-11" db="EMBL/GenBank/DDBJ databases">
        <title>Draft genome sequence of Sellimonas catena strain 12EGH17.</title>
        <authorList>
            <person name="Atsushi H."/>
            <person name="Moriya O."/>
            <person name="Mitsuo S."/>
        </authorList>
    </citation>
    <scope>NUCLEOTIDE SEQUENCE</scope>
    <source>
        <strain evidence="1">12EGH17</strain>
    </source>
</reference>
<dbReference type="Proteomes" id="UP001145145">
    <property type="component" value="Unassembled WGS sequence"/>
</dbReference>
<sequence>MKKKNNKHTFPIVPAALIGASALLLIGSTVGSTRAALTYYSENYGARIQVSRIGVTLKENGNAISSRDYTEDSRWSETKGTLLEGLLEEGETIQPGKAYDETLSVSNSGSIDSFVRVVLKKSWAGPEGEKDTTLSPDLIDLNLTEGSGWVIDESASTAERTVLYYTRALAPGESTPDLSDTLRIDPAVLTKVTETVTEDENGYKTIETSYDYDGYQFRIEAEADAVQTHNAEDAIKSAWGVDVTASEDGTGISLE</sequence>
<gene>
    <name evidence="1" type="ORF">Selli1_06160</name>
    <name evidence="2" type="ORF">Selli2_15060</name>
</gene>
<dbReference type="EMBL" id="BSBO01000004">
    <property type="protein sequence ID" value="GLG03442.1"/>
    <property type="molecule type" value="Genomic_DNA"/>
</dbReference>
<keyword evidence="3" id="KW-1185">Reference proteome</keyword>
<dbReference type="RefSeq" id="WP_087169667.1">
    <property type="nucleotide sequence ID" value="NZ_BSBO01000004.1"/>
</dbReference>
<dbReference type="Proteomes" id="UP001145094">
    <property type="component" value="Unassembled WGS sequence"/>
</dbReference>
<reference evidence="2" key="3">
    <citation type="submission" date="2022-11" db="EMBL/GenBank/DDBJ databases">
        <title>Draft genome sequence of Sellimonas catena strain 18CBH55.</title>
        <authorList>
            <person name="Atsushi H."/>
            <person name="Moriya O."/>
            <person name="Mitsuo S."/>
        </authorList>
    </citation>
    <scope>NUCLEOTIDE SEQUENCE</scope>
    <source>
        <strain evidence="2">18CBH55</strain>
    </source>
</reference>
<reference evidence="1 3" key="5">
    <citation type="journal article" date="2023" name="Int. J. Syst. Evol. Microbiol.">
        <title>Sellimonas catena sp. nov., isolated from human faeces.</title>
        <authorList>
            <person name="Hisatomi A."/>
            <person name="Ohkuma M."/>
            <person name="Sakamoto M."/>
        </authorList>
    </citation>
    <scope>NUCLEOTIDE SEQUENCE [LARGE SCALE GENOMIC DNA]</scope>
    <source>
        <strain evidence="1 3">12EGH17</strain>
        <strain evidence="2">18CBH55</strain>
    </source>
</reference>
<evidence type="ECO:0000313" key="1">
    <source>
        <dbReference type="EMBL" id="GLG03442.1"/>
    </source>
</evidence>
<organism evidence="1 3">
    <name type="scientific">Sellimonas catena</name>
    <dbReference type="NCBI Taxonomy" id="2994035"/>
    <lineage>
        <taxon>Bacteria</taxon>
        <taxon>Bacillati</taxon>
        <taxon>Bacillota</taxon>
        <taxon>Clostridia</taxon>
        <taxon>Lachnospirales</taxon>
        <taxon>Lachnospiraceae</taxon>
        <taxon>Sellimonas</taxon>
    </lineage>
</organism>
<proteinExistence type="predicted"/>
<reference evidence="2" key="4">
    <citation type="submission" date="2022-11" db="EMBL/GenBank/DDBJ databases">
        <title>Draft genome sequence of Sellimonas catena strain 18CBH55.</title>
        <authorList>
            <person name="Hisatomi A."/>
            <person name="Ohkuma M."/>
            <person name="Sakamoto M."/>
        </authorList>
    </citation>
    <scope>NUCLEOTIDE SEQUENCE</scope>
    <source>
        <strain evidence="2">18CBH55</strain>
    </source>
</reference>
<evidence type="ECO:0000313" key="2">
    <source>
        <dbReference type="EMBL" id="GLG90079.1"/>
    </source>
</evidence>
<comment type="caution">
    <text evidence="1">The sequence shown here is derived from an EMBL/GenBank/DDBJ whole genome shotgun (WGS) entry which is preliminary data.</text>
</comment>
<evidence type="ECO:0000313" key="3">
    <source>
        <dbReference type="Proteomes" id="UP001145145"/>
    </source>
</evidence>
<evidence type="ECO:0008006" key="4">
    <source>
        <dbReference type="Google" id="ProtNLM"/>
    </source>
</evidence>